<evidence type="ECO:0000259" key="2">
    <source>
        <dbReference type="Pfam" id="PF08740"/>
    </source>
</evidence>
<dbReference type="InterPro" id="IPR014851">
    <property type="entry name" value="BCS1_N"/>
</dbReference>
<keyword evidence="4" id="KW-1185">Reference proteome</keyword>
<gene>
    <name evidence="3" type="ORF">PYCCODRAFT_1472805</name>
</gene>
<dbReference type="Pfam" id="PF08740">
    <property type="entry name" value="BCS1_N"/>
    <property type="match status" value="1"/>
</dbReference>
<organism evidence="3 4">
    <name type="scientific">Trametes coccinea (strain BRFM310)</name>
    <name type="common">Pycnoporus coccineus</name>
    <dbReference type="NCBI Taxonomy" id="1353009"/>
    <lineage>
        <taxon>Eukaryota</taxon>
        <taxon>Fungi</taxon>
        <taxon>Dikarya</taxon>
        <taxon>Basidiomycota</taxon>
        <taxon>Agaricomycotina</taxon>
        <taxon>Agaricomycetes</taxon>
        <taxon>Polyporales</taxon>
        <taxon>Polyporaceae</taxon>
        <taxon>Trametes</taxon>
    </lineage>
</organism>
<dbReference type="AlphaFoldDB" id="A0A1Y2I705"/>
<evidence type="ECO:0000256" key="1">
    <source>
        <dbReference type="SAM" id="MobiDB-lite"/>
    </source>
</evidence>
<protein>
    <recommendedName>
        <fullName evidence="2">BCS1 N-terminal domain-containing protein</fullName>
    </recommendedName>
</protein>
<proteinExistence type="predicted"/>
<reference evidence="3 4" key="1">
    <citation type="journal article" date="2015" name="Biotechnol. Biofuels">
        <title>Enhanced degradation of softwood versus hardwood by the white-rot fungus Pycnoporus coccineus.</title>
        <authorList>
            <person name="Couturier M."/>
            <person name="Navarro D."/>
            <person name="Chevret D."/>
            <person name="Henrissat B."/>
            <person name="Piumi F."/>
            <person name="Ruiz-Duenas F.J."/>
            <person name="Martinez A.T."/>
            <person name="Grigoriev I.V."/>
            <person name="Riley R."/>
            <person name="Lipzen A."/>
            <person name="Berrin J.G."/>
            <person name="Master E.R."/>
            <person name="Rosso M.N."/>
        </authorList>
    </citation>
    <scope>NUCLEOTIDE SEQUENCE [LARGE SCALE GENOMIC DNA]</scope>
    <source>
        <strain evidence="3 4">BRFM310</strain>
    </source>
</reference>
<dbReference type="EMBL" id="KZ084221">
    <property type="protein sequence ID" value="OSC96212.1"/>
    <property type="molecule type" value="Genomic_DNA"/>
</dbReference>
<feature type="region of interest" description="Disordered" evidence="1">
    <location>
        <begin position="57"/>
        <end position="81"/>
    </location>
</feature>
<evidence type="ECO:0000313" key="3">
    <source>
        <dbReference type="EMBL" id="OSC96212.1"/>
    </source>
</evidence>
<dbReference type="STRING" id="1353009.A0A1Y2I705"/>
<sequence length="81" mass="8912">MPSLSSHLVNLFSMTAHISAEDEPIDWIMLWLPRHPEWRCSLDSEMVTRTTVAGFSSRSANNSFSNDGNDGDDGVPGGMQT</sequence>
<dbReference type="Proteomes" id="UP000193067">
    <property type="component" value="Unassembled WGS sequence"/>
</dbReference>
<evidence type="ECO:0000313" key="4">
    <source>
        <dbReference type="Proteomes" id="UP000193067"/>
    </source>
</evidence>
<feature type="domain" description="BCS1 N-terminal" evidence="2">
    <location>
        <begin position="3"/>
        <end position="59"/>
    </location>
</feature>
<name>A0A1Y2I705_TRAC3</name>
<feature type="compositionally biased region" description="Low complexity" evidence="1">
    <location>
        <begin position="57"/>
        <end position="68"/>
    </location>
</feature>
<accession>A0A1Y2I705</accession>